<reference evidence="2 3" key="1">
    <citation type="journal article" date="2007" name="Nat. Biotechnol.">
        <title>Complete genome sequence of the myxobacterium Sorangium cellulosum.</title>
        <authorList>
            <person name="Schneiker S."/>
            <person name="Perlova O."/>
            <person name="Kaiser O."/>
            <person name="Gerth K."/>
            <person name="Alici A."/>
            <person name="Altmeyer M.O."/>
            <person name="Bartels D."/>
            <person name="Bekel T."/>
            <person name="Beyer S."/>
            <person name="Bode E."/>
            <person name="Bode H.B."/>
            <person name="Bolten C.J."/>
            <person name="Choudhuri J.V."/>
            <person name="Doss S."/>
            <person name="Elnakady Y.A."/>
            <person name="Frank B."/>
            <person name="Gaigalat L."/>
            <person name="Goesmann A."/>
            <person name="Groeger C."/>
            <person name="Gross F."/>
            <person name="Jelsbak L."/>
            <person name="Jelsbak L."/>
            <person name="Kalinowski J."/>
            <person name="Kegler C."/>
            <person name="Knauber T."/>
            <person name="Konietzny S."/>
            <person name="Kopp M."/>
            <person name="Krause L."/>
            <person name="Krug D."/>
            <person name="Linke B."/>
            <person name="Mahmud T."/>
            <person name="Martinez-Arias R."/>
            <person name="McHardy A.C."/>
            <person name="Merai M."/>
            <person name="Meyer F."/>
            <person name="Mormann S."/>
            <person name="Munoz-Dorado J."/>
            <person name="Perez J."/>
            <person name="Pradella S."/>
            <person name="Rachid S."/>
            <person name="Raddatz G."/>
            <person name="Rosenau F."/>
            <person name="Rueckert C."/>
            <person name="Sasse F."/>
            <person name="Scharfe M."/>
            <person name="Schuster S.C."/>
            <person name="Suen G."/>
            <person name="Treuner-Lange A."/>
            <person name="Velicer G.J."/>
            <person name="Vorholter F.-J."/>
            <person name="Weissman K.J."/>
            <person name="Welch R.D."/>
            <person name="Wenzel S.C."/>
            <person name="Whitworth D.E."/>
            <person name="Wilhelm S."/>
            <person name="Wittmann C."/>
            <person name="Bloecker H."/>
            <person name="Puehler A."/>
            <person name="Mueller R."/>
        </authorList>
    </citation>
    <scope>NUCLEOTIDE SEQUENCE [LARGE SCALE GENOMIC DNA]</scope>
    <source>
        <strain evidence="3">So ce56</strain>
    </source>
</reference>
<gene>
    <name evidence="2" type="ordered locus">sce5303</name>
</gene>
<evidence type="ECO:0000313" key="2">
    <source>
        <dbReference type="EMBL" id="CAN95466.1"/>
    </source>
</evidence>
<dbReference type="Proteomes" id="UP000002139">
    <property type="component" value="Chromosome"/>
</dbReference>
<dbReference type="HOGENOM" id="CLU_1155788_0_0_7"/>
<dbReference type="STRING" id="448385.sce5303"/>
<dbReference type="RefSeq" id="WP_012237934.1">
    <property type="nucleotide sequence ID" value="NC_010162.1"/>
</dbReference>
<dbReference type="OrthoDB" id="7061949at2"/>
<dbReference type="EMBL" id="AM746676">
    <property type="protein sequence ID" value="CAN95466.1"/>
    <property type="molecule type" value="Genomic_DNA"/>
</dbReference>
<accession>A9FX01</accession>
<keyword evidence="1" id="KW-0472">Membrane</keyword>
<keyword evidence="1" id="KW-0812">Transmembrane</keyword>
<proteinExistence type="predicted"/>
<sequence>MRDPDRPSFARAAGRLLTFRLSRDDLARLDGRHLALGLACTWLVGVGRTWDDPVASAWRKTGLGSAVYAILLSAFLWIVVAPLRRPDELRLSYAKLLTVITMTAPPAALYAIPVERFTSMPVAIQVNLGFLSVVAGWRVALLVHYLRRGVGLRWPAVITATLLPLALIVTGLTYFNLATGVIEIMGGLRDRAKSPDDGVNGVLLALALLSHFAVGPLLVVYGVLVVKARWWRGGARRRNR</sequence>
<organism evidence="2 3">
    <name type="scientific">Sorangium cellulosum (strain So ce56)</name>
    <name type="common">Polyangium cellulosum (strain So ce56)</name>
    <dbReference type="NCBI Taxonomy" id="448385"/>
    <lineage>
        <taxon>Bacteria</taxon>
        <taxon>Pseudomonadati</taxon>
        <taxon>Myxococcota</taxon>
        <taxon>Polyangia</taxon>
        <taxon>Polyangiales</taxon>
        <taxon>Polyangiaceae</taxon>
        <taxon>Sorangium</taxon>
    </lineage>
</organism>
<dbReference type="BioCyc" id="SCEL448385:SCE_RS27220-MONOMER"/>
<dbReference type="KEGG" id="scl:sce5303"/>
<feature type="transmembrane region" description="Helical" evidence="1">
    <location>
        <begin position="124"/>
        <end position="145"/>
    </location>
</feature>
<evidence type="ECO:0000313" key="3">
    <source>
        <dbReference type="Proteomes" id="UP000002139"/>
    </source>
</evidence>
<keyword evidence="3" id="KW-1185">Reference proteome</keyword>
<keyword evidence="1" id="KW-1133">Transmembrane helix</keyword>
<feature type="transmembrane region" description="Helical" evidence="1">
    <location>
        <begin position="202"/>
        <end position="226"/>
    </location>
</feature>
<protein>
    <submittedName>
        <fullName evidence="2">Uncharacterized protein</fullName>
    </submittedName>
</protein>
<feature type="transmembrane region" description="Helical" evidence="1">
    <location>
        <begin position="93"/>
        <end position="112"/>
    </location>
</feature>
<feature type="transmembrane region" description="Helical" evidence="1">
    <location>
        <begin position="62"/>
        <end position="81"/>
    </location>
</feature>
<feature type="transmembrane region" description="Helical" evidence="1">
    <location>
        <begin position="157"/>
        <end position="182"/>
    </location>
</feature>
<evidence type="ECO:0000256" key="1">
    <source>
        <dbReference type="SAM" id="Phobius"/>
    </source>
</evidence>
<name>A9FX01_SORC5</name>
<dbReference type="AlphaFoldDB" id="A9FX01"/>